<keyword evidence="6" id="KW-0456">Lyase</keyword>
<evidence type="ECO:0000256" key="1">
    <source>
        <dbReference type="ARBA" id="ARBA00001933"/>
    </source>
</evidence>
<name>A0A4Q1U1K4_9LACO</name>
<dbReference type="GO" id="GO:0008483">
    <property type="term" value="F:transaminase activity"/>
    <property type="evidence" value="ECO:0007669"/>
    <property type="project" value="UniProtKB-KW"/>
</dbReference>
<keyword evidence="9" id="KW-1185">Reference proteome</keyword>
<reference evidence="6 8" key="1">
    <citation type="submission" date="2017-01" db="EMBL/GenBank/DDBJ databases">
        <title>Lactobacillus chiayiensis sp. nov., a lactic acid bacterium isolated from compost.</title>
        <authorList>
            <person name="Huang C.-H."/>
        </authorList>
    </citation>
    <scope>NUCLEOTIDE SEQUENCE [LARGE SCALE GENOMIC DNA]</scope>
    <source>
        <strain evidence="8">chh01</strain>
        <strain evidence="6">Chh01</strain>
    </source>
</reference>
<dbReference type="Proteomes" id="UP000290475">
    <property type="component" value="Unassembled WGS sequence"/>
</dbReference>
<dbReference type="InterPro" id="IPR054542">
    <property type="entry name" value="Cys_met_metab_PP"/>
</dbReference>
<organism evidence="6 8">
    <name type="scientific">Lacticaseibacillus chiayiensis</name>
    <dbReference type="NCBI Taxonomy" id="2100821"/>
    <lineage>
        <taxon>Bacteria</taxon>
        <taxon>Bacillati</taxon>
        <taxon>Bacillota</taxon>
        <taxon>Bacilli</taxon>
        <taxon>Lactobacillales</taxon>
        <taxon>Lactobacillaceae</taxon>
        <taxon>Lacticaseibacillus</taxon>
    </lineage>
</organism>
<dbReference type="GO" id="GO:0019346">
    <property type="term" value="P:transsulfuration"/>
    <property type="evidence" value="ECO:0007669"/>
    <property type="project" value="InterPro"/>
</dbReference>
<evidence type="ECO:0000313" key="6">
    <source>
        <dbReference type="EMBL" id="RXT24557.1"/>
    </source>
</evidence>
<dbReference type="Gene3D" id="3.90.1150.10">
    <property type="entry name" value="Aspartate Aminotransferase, domain 1"/>
    <property type="match status" value="1"/>
</dbReference>
<dbReference type="EMBL" id="CP107523">
    <property type="protein sequence ID" value="UYN56968.1"/>
    <property type="molecule type" value="Genomic_DNA"/>
</dbReference>
<gene>
    <name evidence="6" type="ORF">BVJ53_07335</name>
    <name evidence="7" type="ORF">OFW50_02365</name>
</gene>
<dbReference type="SUPFAM" id="SSF53383">
    <property type="entry name" value="PLP-dependent transferases"/>
    <property type="match status" value="1"/>
</dbReference>
<keyword evidence="3 4" id="KW-0663">Pyridoxal phosphate</keyword>
<evidence type="ECO:0000313" key="7">
    <source>
        <dbReference type="EMBL" id="UYN56968.1"/>
    </source>
</evidence>
<dbReference type="AlphaFoldDB" id="A0A4Q1U1K4"/>
<dbReference type="InterPro" id="IPR015424">
    <property type="entry name" value="PyrdxlP-dep_Trfase"/>
</dbReference>
<dbReference type="GO" id="GO:0016846">
    <property type="term" value="F:carbon-sulfur lyase activity"/>
    <property type="evidence" value="ECO:0007669"/>
    <property type="project" value="TreeGrafter"/>
</dbReference>
<dbReference type="PIRSF" id="PIRSF001434">
    <property type="entry name" value="CGS"/>
    <property type="match status" value="1"/>
</dbReference>
<feature type="modified residue" description="N6-(pyridoxal phosphate)lysine" evidence="4">
    <location>
        <position position="196"/>
    </location>
</feature>
<proteinExistence type="inferred from homology"/>
<comment type="similarity">
    <text evidence="2 5">Belongs to the trans-sulfuration enzymes family.</text>
</comment>
<accession>A0A4Q1U1K4</accession>
<comment type="cofactor">
    <cofactor evidence="1 5">
        <name>pyridoxal 5'-phosphate</name>
        <dbReference type="ChEBI" id="CHEBI:597326"/>
    </cofactor>
</comment>
<dbReference type="InterPro" id="IPR000277">
    <property type="entry name" value="Cys/Met-Metab_PyrdxlP-dep_enz"/>
</dbReference>
<dbReference type="PANTHER" id="PTHR11808:SF90">
    <property type="entry name" value="CYSTATHIONINE GAMMA-SYNTHASE"/>
    <property type="match status" value="1"/>
</dbReference>
<dbReference type="FunFam" id="3.40.640.10:FF:000009">
    <property type="entry name" value="Cystathionine gamma-synthase homolog"/>
    <property type="match status" value="1"/>
</dbReference>
<dbReference type="GO" id="GO:0030170">
    <property type="term" value="F:pyridoxal phosphate binding"/>
    <property type="evidence" value="ECO:0007669"/>
    <property type="project" value="InterPro"/>
</dbReference>
<dbReference type="InterPro" id="IPR015422">
    <property type="entry name" value="PyrdxlP-dep_Trfase_small"/>
</dbReference>
<sequence>MTQFNTKLVHGPQLQTDQAGAIVPPIYQSAMFRFAPDGQETRWDYARSGNPTREYLERQIATLENGDAGFAFSSGVAAIATVLAIFPNGSHFIIGDSLYSGTDRLINQYFAQHGLSFTAVDTRDLKAVAAAIRPETKAIFFETFSNPLLKVSSVKAISALAKTHHLLTIVDNTFLTPYYQRPLELGADIVLHSATKYLGGHGDLIAGLVVSAHPDLSKKLAFLQNTIGAILSPLDCSLVTRGIATLAVRLDRETANAQAVAEFLDQHPDVAHVYYPGLKSDPGYKLAQKETTGASGLLSIKLADNIDPLKFVNSTKVFDFADSLGTVSSLVKLPWFKLPEEKRTGSGLTPQHVRIAIGLEDQQDLIDDLAQALKAAEKR</sequence>
<keyword evidence="7" id="KW-0808">Transferase</keyword>
<evidence type="ECO:0000313" key="8">
    <source>
        <dbReference type="Proteomes" id="UP000290475"/>
    </source>
</evidence>
<dbReference type="Proteomes" id="UP001164790">
    <property type="component" value="Chromosome"/>
</dbReference>
<dbReference type="CDD" id="cd00614">
    <property type="entry name" value="CGS_like"/>
    <property type="match status" value="1"/>
</dbReference>
<dbReference type="InterPro" id="IPR015421">
    <property type="entry name" value="PyrdxlP-dep_Trfase_major"/>
</dbReference>
<evidence type="ECO:0000256" key="3">
    <source>
        <dbReference type="ARBA" id="ARBA00022898"/>
    </source>
</evidence>
<evidence type="ECO:0000256" key="4">
    <source>
        <dbReference type="PIRSR" id="PIRSR001434-2"/>
    </source>
</evidence>
<dbReference type="PROSITE" id="PS00868">
    <property type="entry name" value="CYS_MET_METAB_PP"/>
    <property type="match status" value="1"/>
</dbReference>
<dbReference type="PANTHER" id="PTHR11808">
    <property type="entry name" value="TRANS-SULFURATION ENZYME FAMILY MEMBER"/>
    <property type="match status" value="1"/>
</dbReference>
<dbReference type="GO" id="GO:0005737">
    <property type="term" value="C:cytoplasm"/>
    <property type="evidence" value="ECO:0007669"/>
    <property type="project" value="TreeGrafter"/>
</dbReference>
<evidence type="ECO:0000256" key="2">
    <source>
        <dbReference type="ARBA" id="ARBA00009077"/>
    </source>
</evidence>
<dbReference type="Gene3D" id="3.40.640.10">
    <property type="entry name" value="Type I PLP-dependent aspartate aminotransferase-like (Major domain)"/>
    <property type="match status" value="1"/>
</dbReference>
<evidence type="ECO:0000256" key="5">
    <source>
        <dbReference type="RuleBase" id="RU362118"/>
    </source>
</evidence>
<reference evidence="7" key="2">
    <citation type="submission" date="2022-10" db="EMBL/GenBank/DDBJ databases">
        <title>Comparative genomic analysis and in-vitro probiotic properties of the potential probiotic L. chiayiensis AACE 3.</title>
        <authorList>
            <person name="Kang X."/>
        </authorList>
    </citation>
    <scope>NUCLEOTIDE SEQUENCE</scope>
    <source>
        <strain evidence="7">AACE 3</strain>
    </source>
</reference>
<dbReference type="OrthoDB" id="9780685at2"/>
<evidence type="ECO:0000313" key="9">
    <source>
        <dbReference type="Proteomes" id="UP001164790"/>
    </source>
</evidence>
<keyword evidence="7" id="KW-0032">Aminotransferase</keyword>
<dbReference type="RefSeq" id="WP_129301858.1">
    <property type="nucleotide sequence ID" value="NZ_CP074378.1"/>
</dbReference>
<dbReference type="Pfam" id="PF01053">
    <property type="entry name" value="Cys_Met_Meta_PP"/>
    <property type="match status" value="1"/>
</dbReference>
<dbReference type="EMBL" id="MSSM01000017">
    <property type="protein sequence ID" value="RXT24557.1"/>
    <property type="molecule type" value="Genomic_DNA"/>
</dbReference>
<protein>
    <submittedName>
        <fullName evidence="6">Cystathionine beta-lyase</fullName>
    </submittedName>
    <submittedName>
        <fullName evidence="7">PLP-dependent aspartate aminotransferase family protein</fullName>
    </submittedName>
</protein>